<comment type="similarity">
    <text evidence="3">Belongs to the ustYa family.</text>
</comment>
<evidence type="ECO:0000256" key="2">
    <source>
        <dbReference type="ARBA" id="ARBA00023002"/>
    </source>
</evidence>
<keyword evidence="5" id="KW-1185">Reference proteome</keyword>
<dbReference type="GO" id="GO:0043386">
    <property type="term" value="P:mycotoxin biosynthetic process"/>
    <property type="evidence" value="ECO:0007669"/>
    <property type="project" value="InterPro"/>
</dbReference>
<dbReference type="Pfam" id="PF11807">
    <property type="entry name" value="UstYa"/>
    <property type="match status" value="1"/>
</dbReference>
<dbReference type="PANTHER" id="PTHR33365:SF11">
    <property type="entry name" value="TAT PATHWAY SIGNAL SEQUENCE"/>
    <property type="match status" value="1"/>
</dbReference>
<organism evidence="4 5">
    <name type="scientific">Phlebiopsis gigantea (strain 11061_1 CR5-6)</name>
    <name type="common">White-rot fungus</name>
    <name type="synonym">Peniophora gigantea</name>
    <dbReference type="NCBI Taxonomy" id="745531"/>
    <lineage>
        <taxon>Eukaryota</taxon>
        <taxon>Fungi</taxon>
        <taxon>Dikarya</taxon>
        <taxon>Basidiomycota</taxon>
        <taxon>Agaricomycotina</taxon>
        <taxon>Agaricomycetes</taxon>
        <taxon>Polyporales</taxon>
        <taxon>Phanerochaetaceae</taxon>
        <taxon>Phlebiopsis</taxon>
    </lineage>
</organism>
<evidence type="ECO:0000313" key="4">
    <source>
        <dbReference type="EMBL" id="KIP07244.1"/>
    </source>
</evidence>
<dbReference type="STRING" id="745531.A0A0C3NQ07"/>
<sequence length="182" mass="20903">MVLTNILVTYRNIVQLRHLLPVETTHNHTWTVEDHPNEVPVDVPQVSVVWDHLPPRFDIYNDTEWGTLLPTDGSINMGADSGTFLVSMVHQVHCLDILRVGFVTNRTGYTSHVQHCLRYLLQAVMCFADPTLEIDEEVMEDGKWTHRIHDYGIAHKCRDPSAMQEFMLAHRQPTEFFDGPAT</sequence>
<dbReference type="AlphaFoldDB" id="A0A0C3NQ07"/>
<keyword evidence="2" id="KW-0560">Oxidoreductase</keyword>
<evidence type="ECO:0000256" key="3">
    <source>
        <dbReference type="ARBA" id="ARBA00035112"/>
    </source>
</evidence>
<dbReference type="PANTHER" id="PTHR33365">
    <property type="entry name" value="YALI0B05434P"/>
    <property type="match status" value="1"/>
</dbReference>
<gene>
    <name evidence="4" type="ORF">PHLGIDRAFT_19235</name>
</gene>
<reference evidence="4 5" key="1">
    <citation type="journal article" date="2014" name="PLoS Genet.">
        <title>Analysis of the Phlebiopsis gigantea genome, transcriptome and secretome provides insight into its pioneer colonization strategies of wood.</title>
        <authorList>
            <person name="Hori C."/>
            <person name="Ishida T."/>
            <person name="Igarashi K."/>
            <person name="Samejima M."/>
            <person name="Suzuki H."/>
            <person name="Master E."/>
            <person name="Ferreira P."/>
            <person name="Ruiz-Duenas F.J."/>
            <person name="Held B."/>
            <person name="Canessa P."/>
            <person name="Larrondo L.F."/>
            <person name="Schmoll M."/>
            <person name="Druzhinina I.S."/>
            <person name="Kubicek C.P."/>
            <person name="Gaskell J.A."/>
            <person name="Kersten P."/>
            <person name="St John F."/>
            <person name="Glasner J."/>
            <person name="Sabat G."/>
            <person name="Splinter BonDurant S."/>
            <person name="Syed K."/>
            <person name="Yadav J."/>
            <person name="Mgbeahuruike A.C."/>
            <person name="Kovalchuk A."/>
            <person name="Asiegbu F.O."/>
            <person name="Lackner G."/>
            <person name="Hoffmeister D."/>
            <person name="Rencoret J."/>
            <person name="Gutierrez A."/>
            <person name="Sun H."/>
            <person name="Lindquist E."/>
            <person name="Barry K."/>
            <person name="Riley R."/>
            <person name="Grigoriev I.V."/>
            <person name="Henrissat B."/>
            <person name="Kues U."/>
            <person name="Berka R.M."/>
            <person name="Martinez A.T."/>
            <person name="Covert S.F."/>
            <person name="Blanchette R.A."/>
            <person name="Cullen D."/>
        </authorList>
    </citation>
    <scope>NUCLEOTIDE SEQUENCE [LARGE SCALE GENOMIC DNA]</scope>
    <source>
        <strain evidence="4 5">11061_1 CR5-6</strain>
    </source>
</reference>
<evidence type="ECO:0000313" key="5">
    <source>
        <dbReference type="Proteomes" id="UP000053257"/>
    </source>
</evidence>
<comment type="pathway">
    <text evidence="1">Mycotoxin biosynthesis.</text>
</comment>
<accession>A0A0C3NQ07</accession>
<protein>
    <submittedName>
        <fullName evidence="4">Uncharacterized protein</fullName>
    </submittedName>
</protein>
<evidence type="ECO:0000256" key="1">
    <source>
        <dbReference type="ARBA" id="ARBA00004685"/>
    </source>
</evidence>
<dbReference type="OrthoDB" id="3687641at2759"/>
<dbReference type="InterPro" id="IPR021765">
    <property type="entry name" value="UstYa-like"/>
</dbReference>
<dbReference type="HOGENOM" id="CLU_042941_8_2_1"/>
<proteinExistence type="inferred from homology"/>
<name>A0A0C3NQ07_PHLG1</name>
<dbReference type="GO" id="GO:0016491">
    <property type="term" value="F:oxidoreductase activity"/>
    <property type="evidence" value="ECO:0007669"/>
    <property type="project" value="UniProtKB-KW"/>
</dbReference>
<dbReference type="EMBL" id="KN840501">
    <property type="protein sequence ID" value="KIP07244.1"/>
    <property type="molecule type" value="Genomic_DNA"/>
</dbReference>
<dbReference type="Proteomes" id="UP000053257">
    <property type="component" value="Unassembled WGS sequence"/>
</dbReference>